<dbReference type="InterPro" id="IPR001789">
    <property type="entry name" value="Sig_transdc_resp-reg_receiver"/>
</dbReference>
<feature type="domain" description="Response regulatory" evidence="4">
    <location>
        <begin position="62"/>
        <end position="108"/>
    </location>
</feature>
<dbReference type="PANTHER" id="PTHR43874">
    <property type="entry name" value="TWO-COMPONENT RESPONSE REGULATOR"/>
    <property type="match status" value="1"/>
</dbReference>
<dbReference type="PANTHER" id="PTHR43874:SF62">
    <property type="entry name" value="TWO-COMPONENT RESPONSE REGULATOR ARR6"/>
    <property type="match status" value="1"/>
</dbReference>
<keyword evidence="3" id="KW-0804">Transcription</keyword>
<proteinExistence type="predicted"/>
<reference evidence="5" key="1">
    <citation type="submission" date="2023-05" db="EMBL/GenBank/DDBJ databases">
        <authorList>
            <person name="Huff M."/>
        </authorList>
    </citation>
    <scope>NUCLEOTIDE SEQUENCE</scope>
</reference>
<accession>A0AAD1Z7U6</accession>
<evidence type="ECO:0000256" key="3">
    <source>
        <dbReference type="ARBA" id="ARBA00023163"/>
    </source>
</evidence>
<dbReference type="AlphaFoldDB" id="A0AAD1Z7U6"/>
<keyword evidence="2" id="KW-0805">Transcription regulation</keyword>
<evidence type="ECO:0000259" key="4">
    <source>
        <dbReference type="Pfam" id="PF00072"/>
    </source>
</evidence>
<dbReference type="SUPFAM" id="SSF52172">
    <property type="entry name" value="CheY-like"/>
    <property type="match status" value="1"/>
</dbReference>
<keyword evidence="6" id="KW-1185">Reference proteome</keyword>
<gene>
    <name evidence="5" type="ORF">FPE_LOCUS12177</name>
</gene>
<dbReference type="Pfam" id="PF00072">
    <property type="entry name" value="Response_reg"/>
    <property type="match status" value="1"/>
</dbReference>
<dbReference type="InterPro" id="IPR011006">
    <property type="entry name" value="CheY-like_superfamily"/>
</dbReference>
<evidence type="ECO:0000256" key="1">
    <source>
        <dbReference type="ARBA" id="ARBA00023012"/>
    </source>
</evidence>
<keyword evidence="1" id="KW-0902">Two-component regulatory system</keyword>
<evidence type="ECO:0000313" key="6">
    <source>
        <dbReference type="Proteomes" id="UP000834106"/>
    </source>
</evidence>
<dbReference type="EMBL" id="OU503042">
    <property type="protein sequence ID" value="CAI9764747.1"/>
    <property type="molecule type" value="Genomic_DNA"/>
</dbReference>
<name>A0AAD1Z7U6_9LAMI</name>
<dbReference type="Gene3D" id="3.40.50.2300">
    <property type="match status" value="1"/>
</dbReference>
<dbReference type="InterPro" id="IPR045279">
    <property type="entry name" value="ARR-like"/>
</dbReference>
<sequence>MVMSGDIGALYKLVTSYVAELLICLTFPLVMGTGSVTAVESERRALQYLGLDAEKSSVGFDGLKVNLIMIDYSMPEMTGYELLKKIKSSSNLREIPVMIMSSENVLAHIDRIAPNLMSSDVGKVASMFLPDGTKNIPTKAKKNVIRILTKAQVDAELEQMKTMNAQEAAAAQAVSEAV</sequence>
<evidence type="ECO:0000256" key="2">
    <source>
        <dbReference type="ARBA" id="ARBA00023015"/>
    </source>
</evidence>
<organism evidence="5 6">
    <name type="scientific">Fraxinus pennsylvanica</name>
    <dbReference type="NCBI Taxonomy" id="56036"/>
    <lineage>
        <taxon>Eukaryota</taxon>
        <taxon>Viridiplantae</taxon>
        <taxon>Streptophyta</taxon>
        <taxon>Embryophyta</taxon>
        <taxon>Tracheophyta</taxon>
        <taxon>Spermatophyta</taxon>
        <taxon>Magnoliopsida</taxon>
        <taxon>eudicotyledons</taxon>
        <taxon>Gunneridae</taxon>
        <taxon>Pentapetalae</taxon>
        <taxon>asterids</taxon>
        <taxon>lamiids</taxon>
        <taxon>Lamiales</taxon>
        <taxon>Oleaceae</taxon>
        <taxon>Oleeae</taxon>
        <taxon>Fraxinus</taxon>
    </lineage>
</organism>
<dbReference type="GO" id="GO:0000160">
    <property type="term" value="P:phosphorelay signal transduction system"/>
    <property type="evidence" value="ECO:0007669"/>
    <property type="project" value="UniProtKB-KW"/>
</dbReference>
<dbReference type="GO" id="GO:0009736">
    <property type="term" value="P:cytokinin-activated signaling pathway"/>
    <property type="evidence" value="ECO:0007669"/>
    <property type="project" value="InterPro"/>
</dbReference>
<protein>
    <recommendedName>
        <fullName evidence="4">Response regulatory domain-containing protein</fullName>
    </recommendedName>
</protein>
<evidence type="ECO:0000313" key="5">
    <source>
        <dbReference type="EMBL" id="CAI9764747.1"/>
    </source>
</evidence>
<dbReference type="Proteomes" id="UP000834106">
    <property type="component" value="Chromosome 7"/>
</dbReference>